<dbReference type="Gene3D" id="1.10.510.40">
    <property type="match status" value="1"/>
</dbReference>
<evidence type="ECO:0000313" key="6">
    <source>
        <dbReference type="Proteomes" id="UP000193834"/>
    </source>
</evidence>
<dbReference type="GO" id="GO:0019290">
    <property type="term" value="P:siderophore biosynthetic process"/>
    <property type="evidence" value="ECO:0007669"/>
    <property type="project" value="InterPro"/>
</dbReference>
<name>A0A1X7I9F2_9BACL</name>
<dbReference type="Proteomes" id="UP000193834">
    <property type="component" value="Unassembled WGS sequence"/>
</dbReference>
<proteinExistence type="inferred from homology"/>
<dbReference type="InterPro" id="IPR037455">
    <property type="entry name" value="LucA/IucC-like"/>
</dbReference>
<evidence type="ECO:0000313" key="5">
    <source>
        <dbReference type="EMBL" id="SMG11231.1"/>
    </source>
</evidence>
<dbReference type="AlphaFoldDB" id="A0A1X7I9F2"/>
<evidence type="ECO:0000259" key="4">
    <source>
        <dbReference type="Pfam" id="PF06276"/>
    </source>
</evidence>
<accession>A0A1X7I9F2</accession>
<comment type="pathway">
    <text evidence="1">Siderophore biosynthesis.</text>
</comment>
<reference evidence="5 6" key="1">
    <citation type="submission" date="2017-04" db="EMBL/GenBank/DDBJ databases">
        <authorList>
            <person name="Afonso C.L."/>
            <person name="Miller P.J."/>
            <person name="Scott M.A."/>
            <person name="Spackman E."/>
            <person name="Goraichik I."/>
            <person name="Dimitrov K.M."/>
            <person name="Suarez D.L."/>
            <person name="Swayne D.E."/>
        </authorList>
    </citation>
    <scope>NUCLEOTIDE SEQUENCE [LARGE SCALE GENOMIC DNA]</scope>
    <source>
        <strain evidence="5 6">11</strain>
    </source>
</reference>
<dbReference type="EMBL" id="FXAZ01000001">
    <property type="protein sequence ID" value="SMG11231.1"/>
    <property type="molecule type" value="Genomic_DNA"/>
</dbReference>
<dbReference type="InterPro" id="IPR007310">
    <property type="entry name" value="Aerobactin_biosyn_IucA/IucC_N"/>
</dbReference>
<dbReference type="RefSeq" id="WP_176228813.1">
    <property type="nucleotide sequence ID" value="NZ_FXAZ01000001.1"/>
</dbReference>
<dbReference type="InterPro" id="IPR022770">
    <property type="entry name" value="IucA/IucC-like_C"/>
</dbReference>
<dbReference type="PANTHER" id="PTHR34384">
    <property type="entry name" value="L-2,3-DIAMINOPROPANOATE--CITRATE LIGASE"/>
    <property type="match status" value="1"/>
</dbReference>
<comment type="similarity">
    <text evidence="2">Belongs to the IucA/IucC family.</text>
</comment>
<dbReference type="Gene3D" id="6.10.250.3370">
    <property type="match status" value="1"/>
</dbReference>
<dbReference type="Pfam" id="PF04183">
    <property type="entry name" value="IucA_IucC"/>
    <property type="match status" value="1"/>
</dbReference>
<feature type="domain" description="Aerobactin siderophore biosynthesis IucA/IucC N-terminal" evidence="3">
    <location>
        <begin position="141"/>
        <end position="390"/>
    </location>
</feature>
<dbReference type="GO" id="GO:0016881">
    <property type="term" value="F:acid-amino acid ligase activity"/>
    <property type="evidence" value="ECO:0007669"/>
    <property type="project" value="UniProtKB-ARBA"/>
</dbReference>
<dbReference type="PANTHER" id="PTHR34384:SF5">
    <property type="entry name" value="L-2,3-DIAMINOPROPANOATE--CITRATE LIGASE"/>
    <property type="match status" value="1"/>
</dbReference>
<evidence type="ECO:0000259" key="3">
    <source>
        <dbReference type="Pfam" id="PF04183"/>
    </source>
</evidence>
<organism evidence="5 6">
    <name type="scientific">Paenibacillus aquistagni</name>
    <dbReference type="NCBI Taxonomy" id="1852522"/>
    <lineage>
        <taxon>Bacteria</taxon>
        <taxon>Bacillati</taxon>
        <taxon>Bacillota</taxon>
        <taxon>Bacilli</taxon>
        <taxon>Bacillales</taxon>
        <taxon>Paenibacillaceae</taxon>
        <taxon>Paenibacillus</taxon>
    </lineage>
</organism>
<evidence type="ECO:0000256" key="2">
    <source>
        <dbReference type="ARBA" id="ARBA00007832"/>
    </source>
</evidence>
<feature type="domain" description="Aerobactin siderophore biosynthesis IucA/IucC-like C-terminal" evidence="4">
    <location>
        <begin position="431"/>
        <end position="588"/>
    </location>
</feature>
<evidence type="ECO:0000256" key="1">
    <source>
        <dbReference type="ARBA" id="ARBA00004924"/>
    </source>
</evidence>
<dbReference type="Pfam" id="PF06276">
    <property type="entry name" value="FhuF"/>
    <property type="match status" value="1"/>
</dbReference>
<protein>
    <submittedName>
        <fullName evidence="5">Siderophore synthetase component</fullName>
    </submittedName>
</protein>
<keyword evidence="6" id="KW-1185">Reference proteome</keyword>
<gene>
    <name evidence="5" type="ORF">SAMN06295960_0249</name>
</gene>
<sequence>MIDPMFTAEQATVSTLLNCYLRETRSGEWMASSPLVGQAPIVRIKLSALHLTIIAPVCYHSETGRHRYRLPIYVQSASHELRPIRLTTLASLLLEQIAASEGTSFPEKLLKRIVNSCRNLEGYIRTRLHHSDSLYEPNLRFLDYEQSLLFGHPFHPNAKSREGFNSEEHFHCSPETGGRFKLHYFAAHHTIVKEGSQWKPSASASALIKRNLLGELVQESARTGAIQREDKTKPAIHSFLHDPAYALVPVHPVQARWLLQQPHVDRWMRDGLLINLGGLGESYAATSSIRTVYRESAHLMYKFSLHVKITNSVRVNKRGELDRALEACQVLDCIEPRLHEVHPQFHFIRDSAYLTLGETEGEESGFELLIRENPFQGDDGKRAIVSASFTQEAVDGSKPLLARIIDQLIMKQGLNGQCDESVARVRISRGWFQRYMKLTLYPMLWLYNEYGIALEAHLQNSVIVLGEDGYPERFYYRDSQGYYYARSMIGYLEQDIEGIKESGNGFDDAIVEERFGYYLIVNHMLGMIQSFGRAGLVSEKVLLFDLYEALQSMRDLHRIYNGLIAAWLGKKELRIKANLITQCWDIDELENELEQAVYAQMPNPLHEIGAKAALIRKARQVTAPWRDQERLVPSQRSG</sequence>
<dbReference type="STRING" id="1852522.SAMN06295960_0249"/>